<keyword evidence="1" id="KW-0732">Signal</keyword>
<protein>
    <submittedName>
        <fullName evidence="2">T9SS type A sorting domain-containing protein</fullName>
    </submittedName>
</protein>
<gene>
    <name evidence="2" type="ORF">JRG66_13635</name>
</gene>
<accession>A0ABY6NQQ5</accession>
<sequence>MRRFLLVTAYLFALQPIFGQLNIAPSGNGHHRTYVYVEKSFLFVGNDVRLMKNPSAVNEASLYLRDKAELLQGQQQNKPNSGTGSISVFAEGSTNAYDYNYWSSPVIAPENGFFGISLLQVPVSSIVSRQAQLTTALNGTANPLAISTRWIYTYQGNGYSSWKFVGGNTVIPPGYGFTMKGTEGKDPVLINGRANNPGNSQRYDFRGKPISGTIDIPVTPDAFVLVGNPYPSTFDLSLFLLENSGSGTLNTNCYGNVLRKNVTTGVAYFWDSKENGSSHNLEDYMGGYGVFSPVDPCTDGIYEPPVFKTVKNVEDGSTGKQAYKKLLPVGQGFMLKGAQAGNITFKNSHRKPLIKALVPHSPAPEAVMKDHKHTSEKSSLSRVQLKVSVNELYERSLSLAFWAGATPEIDAGMDAQAFELAPTDVGWLQGDECYVIDVRPFDISEEIPLFIKVEAGHQKMTFSQGIFENAAVNELYIRDTLTNEYFSIKKEPLTLELQPGLYHGRYKVAFAEKIAQEDLPQVIFDDEEVHVKFSIHQNNRLGALKIIGNDLFPVKAVEIFDLQGKRMWYRSNFDNRRSVEITTRPWVNGVYIVKVMDMANRRTTKKISVYNN</sequence>
<organism evidence="2 3">
    <name type="scientific">Salinimicrobium tongyeongense</name>
    <dbReference type="NCBI Taxonomy" id="2809707"/>
    <lineage>
        <taxon>Bacteria</taxon>
        <taxon>Pseudomonadati</taxon>
        <taxon>Bacteroidota</taxon>
        <taxon>Flavobacteriia</taxon>
        <taxon>Flavobacteriales</taxon>
        <taxon>Flavobacteriaceae</taxon>
        <taxon>Salinimicrobium</taxon>
    </lineage>
</organism>
<dbReference type="Proteomes" id="UP001163981">
    <property type="component" value="Chromosome"/>
</dbReference>
<evidence type="ECO:0000313" key="2">
    <source>
        <dbReference type="EMBL" id="UZH54986.1"/>
    </source>
</evidence>
<evidence type="ECO:0000313" key="3">
    <source>
        <dbReference type="Proteomes" id="UP001163981"/>
    </source>
</evidence>
<dbReference type="NCBIfam" id="TIGR04183">
    <property type="entry name" value="Por_Secre_tail"/>
    <property type="match status" value="1"/>
</dbReference>
<dbReference type="EMBL" id="CP069620">
    <property type="protein sequence ID" value="UZH54986.1"/>
    <property type="molecule type" value="Genomic_DNA"/>
</dbReference>
<dbReference type="InterPro" id="IPR026444">
    <property type="entry name" value="Secre_tail"/>
</dbReference>
<keyword evidence="3" id="KW-1185">Reference proteome</keyword>
<dbReference type="RefSeq" id="WP_265163326.1">
    <property type="nucleotide sequence ID" value="NZ_CP069620.1"/>
</dbReference>
<reference evidence="2" key="1">
    <citation type="submission" date="2021-02" db="EMBL/GenBank/DDBJ databases">
        <title>Salinimicrobium sp. nov. isolated from seawater in Tongyeong, Republic of Korea.</title>
        <authorList>
            <person name="Lee S.-J."/>
        </authorList>
    </citation>
    <scope>NUCLEOTIDE SEQUENCE</scope>
    <source>
        <strain evidence="2">HN-2-9-2</strain>
    </source>
</reference>
<proteinExistence type="predicted"/>
<evidence type="ECO:0000256" key="1">
    <source>
        <dbReference type="ARBA" id="ARBA00022729"/>
    </source>
</evidence>
<name>A0ABY6NQQ5_9FLAO</name>